<name>A0A2P2NSR0_RHIMU</name>
<proteinExistence type="predicted"/>
<organism evidence="1">
    <name type="scientific">Rhizophora mucronata</name>
    <name type="common">Asiatic mangrove</name>
    <dbReference type="NCBI Taxonomy" id="61149"/>
    <lineage>
        <taxon>Eukaryota</taxon>
        <taxon>Viridiplantae</taxon>
        <taxon>Streptophyta</taxon>
        <taxon>Embryophyta</taxon>
        <taxon>Tracheophyta</taxon>
        <taxon>Spermatophyta</taxon>
        <taxon>Magnoliopsida</taxon>
        <taxon>eudicotyledons</taxon>
        <taxon>Gunneridae</taxon>
        <taxon>Pentapetalae</taxon>
        <taxon>rosids</taxon>
        <taxon>fabids</taxon>
        <taxon>Malpighiales</taxon>
        <taxon>Rhizophoraceae</taxon>
        <taxon>Rhizophora</taxon>
    </lineage>
</organism>
<accession>A0A2P2NSR0</accession>
<sequence length="70" mass="7904">MEAEYLIDVGEEDEQLELVGQGNGAAYPDEDGEEEAIELPSAEELKKKCDDFIRKMKEGIKLEAQQFIIN</sequence>
<reference evidence="1" key="1">
    <citation type="submission" date="2018-02" db="EMBL/GenBank/DDBJ databases">
        <title>Rhizophora mucronata_Transcriptome.</title>
        <authorList>
            <person name="Meera S.P."/>
            <person name="Sreeshan A."/>
            <person name="Augustine A."/>
        </authorList>
    </citation>
    <scope>NUCLEOTIDE SEQUENCE</scope>
    <source>
        <tissue evidence="1">Leaf</tissue>
    </source>
</reference>
<evidence type="ECO:0000313" key="1">
    <source>
        <dbReference type="EMBL" id="MBX45549.1"/>
    </source>
</evidence>
<dbReference type="EMBL" id="GGEC01065065">
    <property type="protein sequence ID" value="MBX45549.1"/>
    <property type="molecule type" value="Transcribed_RNA"/>
</dbReference>
<dbReference type="AlphaFoldDB" id="A0A2P2NSR0"/>
<protein>
    <submittedName>
        <fullName evidence="1">Uncharacterized protein</fullName>
    </submittedName>
</protein>
<dbReference type="PANTHER" id="PTHR34947">
    <property type="entry name" value="TRANSMEMBRANE PROTEIN"/>
    <property type="match status" value="1"/>
</dbReference>
<dbReference type="PANTHER" id="PTHR34947:SF3">
    <property type="entry name" value="TRANSMEMBRANE PROTEIN"/>
    <property type="match status" value="1"/>
</dbReference>